<evidence type="ECO:0000313" key="4">
    <source>
        <dbReference type="EMBL" id="CAF9920208.1"/>
    </source>
</evidence>
<sequence length="342" mass="36196">MSSLSPDDIALSFLLALLLPNDASAETLNDTIEPDSMSNQDQMPSSIAEVKEQALKPRRPVETPPTEYLPYPPPANYQWPPGENPGNENPQPSEFNPPAGWYTGQSGSGSSGSQTQTSAASASLRRPPTLFRLLASSLGANARRIARPQVYPSQLDSQHPTFGSLPPPSEWPPGAIPSVETPPTAATPASWPLLSRLLVSGLPGPVIPRTPVETPPTEFLPYPPPPNYVWPAGQNPSNENPQPSEFIPPGPWYEGTGGPQGGSSSTPGGTASPANNNGGSPFLVSDSGHSPALSTGAIVGISVGASVFLAVMTWFFWRRRKINKRKKAEVNDGDEPPMSEAD</sequence>
<dbReference type="EMBL" id="CAJPDS010000025">
    <property type="protein sequence ID" value="CAF9920208.1"/>
    <property type="molecule type" value="Genomic_DNA"/>
</dbReference>
<feature type="compositionally biased region" description="Low complexity" evidence="1">
    <location>
        <begin position="262"/>
        <end position="274"/>
    </location>
</feature>
<feature type="region of interest" description="Disordered" evidence="1">
    <location>
        <begin position="152"/>
        <end position="187"/>
    </location>
</feature>
<feature type="transmembrane region" description="Helical" evidence="2">
    <location>
        <begin position="297"/>
        <end position="317"/>
    </location>
</feature>
<reference evidence="4" key="1">
    <citation type="submission" date="2021-03" db="EMBL/GenBank/DDBJ databases">
        <authorList>
            <person name="Tagirdzhanova G."/>
        </authorList>
    </citation>
    <scope>NUCLEOTIDE SEQUENCE</scope>
</reference>
<evidence type="ECO:0000313" key="5">
    <source>
        <dbReference type="Proteomes" id="UP000664521"/>
    </source>
</evidence>
<gene>
    <name evidence="4" type="ORF">HETSPECPRED_004194</name>
</gene>
<protein>
    <submittedName>
        <fullName evidence="4">Uncharacterized protein</fullName>
    </submittedName>
</protein>
<keyword evidence="2" id="KW-1133">Transmembrane helix</keyword>
<dbReference type="AlphaFoldDB" id="A0A8H3F9G3"/>
<feature type="compositionally biased region" description="Low complexity" evidence="1">
    <location>
        <begin position="76"/>
        <end position="90"/>
    </location>
</feature>
<feature type="compositionally biased region" description="Pro residues" evidence="1">
    <location>
        <begin position="165"/>
        <end position="175"/>
    </location>
</feature>
<keyword evidence="2" id="KW-0812">Transmembrane</keyword>
<evidence type="ECO:0000256" key="2">
    <source>
        <dbReference type="SAM" id="Phobius"/>
    </source>
</evidence>
<name>A0A8H3F9G3_9LECA</name>
<feature type="compositionally biased region" description="Polar residues" evidence="1">
    <location>
        <begin position="234"/>
        <end position="243"/>
    </location>
</feature>
<accession>A0A8H3F9G3</accession>
<feature type="compositionally biased region" description="Low complexity" evidence="1">
    <location>
        <begin position="111"/>
        <end position="123"/>
    </location>
</feature>
<dbReference type="Proteomes" id="UP000664521">
    <property type="component" value="Unassembled WGS sequence"/>
</dbReference>
<organism evidence="4 5">
    <name type="scientific">Heterodermia speciosa</name>
    <dbReference type="NCBI Taxonomy" id="116794"/>
    <lineage>
        <taxon>Eukaryota</taxon>
        <taxon>Fungi</taxon>
        <taxon>Dikarya</taxon>
        <taxon>Ascomycota</taxon>
        <taxon>Pezizomycotina</taxon>
        <taxon>Lecanoromycetes</taxon>
        <taxon>OSLEUM clade</taxon>
        <taxon>Lecanoromycetidae</taxon>
        <taxon>Caliciales</taxon>
        <taxon>Physciaceae</taxon>
        <taxon>Heterodermia</taxon>
    </lineage>
</organism>
<keyword evidence="3" id="KW-0732">Signal</keyword>
<feature type="compositionally biased region" description="Basic and acidic residues" evidence="1">
    <location>
        <begin position="49"/>
        <end position="61"/>
    </location>
</feature>
<feature type="region of interest" description="Disordered" evidence="1">
    <location>
        <begin position="28"/>
        <end position="124"/>
    </location>
</feature>
<feature type="compositionally biased region" description="Polar residues" evidence="1">
    <location>
        <begin position="152"/>
        <end position="161"/>
    </location>
</feature>
<feature type="compositionally biased region" description="Polar residues" evidence="1">
    <location>
        <begin position="28"/>
        <end position="45"/>
    </location>
</feature>
<comment type="caution">
    <text evidence="4">The sequence shown here is derived from an EMBL/GenBank/DDBJ whole genome shotgun (WGS) entry which is preliminary data.</text>
</comment>
<feature type="region of interest" description="Disordered" evidence="1">
    <location>
        <begin position="230"/>
        <end position="283"/>
    </location>
</feature>
<evidence type="ECO:0000256" key="3">
    <source>
        <dbReference type="SAM" id="SignalP"/>
    </source>
</evidence>
<feature type="signal peptide" evidence="3">
    <location>
        <begin position="1"/>
        <end position="25"/>
    </location>
</feature>
<feature type="chain" id="PRO_5034354163" evidence="3">
    <location>
        <begin position="26"/>
        <end position="342"/>
    </location>
</feature>
<keyword evidence="2" id="KW-0472">Membrane</keyword>
<proteinExistence type="predicted"/>
<evidence type="ECO:0000256" key="1">
    <source>
        <dbReference type="SAM" id="MobiDB-lite"/>
    </source>
</evidence>
<dbReference type="OrthoDB" id="5426678at2759"/>
<keyword evidence="5" id="KW-1185">Reference proteome</keyword>